<protein>
    <submittedName>
        <fullName evidence="1">Uncharacterized protein</fullName>
    </submittedName>
</protein>
<organism evidence="1">
    <name type="scientific">Myoviridae sp. ctjhW4</name>
    <dbReference type="NCBI Taxonomy" id="2825162"/>
    <lineage>
        <taxon>Viruses</taxon>
        <taxon>Duplodnaviria</taxon>
        <taxon>Heunggongvirae</taxon>
        <taxon>Uroviricota</taxon>
        <taxon>Caudoviricetes</taxon>
    </lineage>
</organism>
<sequence>MLLLMKINIYVIGIFNNQTKHIHYLKAILR</sequence>
<name>A0A8S5PT59_9CAUD</name>
<proteinExistence type="predicted"/>
<evidence type="ECO:0000313" key="1">
    <source>
        <dbReference type="EMBL" id="DAE09709.1"/>
    </source>
</evidence>
<accession>A0A8S5PT59</accession>
<reference evidence="1" key="1">
    <citation type="journal article" date="2021" name="Proc. Natl. Acad. Sci. U.S.A.">
        <title>A Catalog of Tens of Thousands of Viruses from Human Metagenomes Reveals Hidden Associations with Chronic Diseases.</title>
        <authorList>
            <person name="Tisza M.J."/>
            <person name="Buck C.B."/>
        </authorList>
    </citation>
    <scope>NUCLEOTIDE SEQUENCE</scope>
    <source>
        <strain evidence="1">CtjhW4</strain>
    </source>
</reference>
<dbReference type="EMBL" id="BK015491">
    <property type="protein sequence ID" value="DAE09709.1"/>
    <property type="molecule type" value="Genomic_DNA"/>
</dbReference>